<dbReference type="EMBL" id="UGKT01000001">
    <property type="protein sequence ID" value="STT05153.1"/>
    <property type="molecule type" value="Genomic_DNA"/>
</dbReference>
<dbReference type="GO" id="GO:0016740">
    <property type="term" value="F:transferase activity"/>
    <property type="evidence" value="ECO:0007669"/>
    <property type="project" value="UniProtKB-KW"/>
</dbReference>
<dbReference type="InterPro" id="IPR029044">
    <property type="entry name" value="Nucleotide-diphossugar_trans"/>
</dbReference>
<dbReference type="SUPFAM" id="SSF53448">
    <property type="entry name" value="Nucleotide-diphospho-sugar transferases"/>
    <property type="match status" value="1"/>
</dbReference>
<gene>
    <name evidence="1" type="ORF">NCTC13443_05095</name>
</gene>
<evidence type="ECO:0000313" key="1">
    <source>
        <dbReference type="EMBL" id="STT05153.1"/>
    </source>
</evidence>
<sequence length="242" mass="27876">MLTLTENTGGAGGFKTGSQYICEQLASDWVFFYDDDAYPYPDTLKSFSQLDKRGCRVFSGLVKDPQGKPCPMNMPFSRVPTSLGDTVRYLRYPGEFIPAANRSMFVQTVSFVGMVIHRDLLATSLDYIREQLFIYFDDLYFGYQLSLAGEQIMYSPELLFYHDVSIQGKLIAPEWKVYYLCRNLILSKKIFQKNGVYSNSAIAIRILKYILILPWQRQKYSYMKFILRGISHGIKGISGKYH</sequence>
<accession>A0A377V812</accession>
<dbReference type="Proteomes" id="UP000255518">
    <property type="component" value="Unassembled WGS sequence"/>
</dbReference>
<organism evidence="1 2">
    <name type="scientific">Klebsiella pneumoniae</name>
    <dbReference type="NCBI Taxonomy" id="573"/>
    <lineage>
        <taxon>Bacteria</taxon>
        <taxon>Pseudomonadati</taxon>
        <taxon>Pseudomonadota</taxon>
        <taxon>Gammaproteobacteria</taxon>
        <taxon>Enterobacterales</taxon>
        <taxon>Enterobacteriaceae</taxon>
        <taxon>Klebsiella/Raoultella group</taxon>
        <taxon>Klebsiella</taxon>
        <taxon>Klebsiella pneumoniae complex</taxon>
    </lineage>
</organism>
<proteinExistence type="predicted"/>
<dbReference type="AlphaFoldDB" id="A0A377V812"/>
<evidence type="ECO:0000313" key="2">
    <source>
        <dbReference type="Proteomes" id="UP000255518"/>
    </source>
</evidence>
<protein>
    <submittedName>
        <fullName evidence="1">Glycosyl transferase</fullName>
    </submittedName>
</protein>
<keyword evidence="1" id="KW-0808">Transferase</keyword>
<reference evidence="1 2" key="1">
    <citation type="submission" date="2018-06" db="EMBL/GenBank/DDBJ databases">
        <authorList>
            <consortium name="Pathogen Informatics"/>
            <person name="Doyle S."/>
        </authorList>
    </citation>
    <scope>NUCLEOTIDE SEQUENCE [LARGE SCALE GENOMIC DNA]</scope>
    <source>
        <strain evidence="1 2">NCTC13443</strain>
    </source>
</reference>
<dbReference type="Gene3D" id="3.90.550.10">
    <property type="entry name" value="Spore Coat Polysaccharide Biosynthesis Protein SpsA, Chain A"/>
    <property type="match status" value="1"/>
</dbReference>
<name>A0A377V812_KLEPN</name>